<protein>
    <submittedName>
        <fullName evidence="1">Uncharacterized protein</fullName>
    </submittedName>
</protein>
<name>A0A366ED06_9BACI</name>
<accession>A0A366ED06</accession>
<dbReference type="Proteomes" id="UP000252254">
    <property type="component" value="Unassembled WGS sequence"/>
</dbReference>
<proteinExistence type="predicted"/>
<comment type="caution">
    <text evidence="1">The sequence shown here is derived from an EMBL/GenBank/DDBJ whole genome shotgun (WGS) entry which is preliminary data.</text>
</comment>
<reference evidence="1 2" key="1">
    <citation type="submission" date="2018-06" db="EMBL/GenBank/DDBJ databases">
        <title>Genomic Encyclopedia of Type Strains, Phase IV (KMG-IV): sequencing the most valuable type-strain genomes for metagenomic binning, comparative biology and taxonomic classification.</title>
        <authorList>
            <person name="Goeker M."/>
        </authorList>
    </citation>
    <scope>NUCLEOTIDE SEQUENCE [LARGE SCALE GENOMIC DNA]</scope>
    <source>
        <strain evidence="1 2">DSM 15140</strain>
    </source>
</reference>
<evidence type="ECO:0000313" key="1">
    <source>
        <dbReference type="EMBL" id="RBP00284.1"/>
    </source>
</evidence>
<keyword evidence="2" id="KW-1185">Reference proteome</keyword>
<gene>
    <name evidence="1" type="ORF">DES48_10245</name>
</gene>
<sequence>MKKLYIRQKLFSLSGSFTVKDQDEQDKYVS</sequence>
<dbReference type="EMBL" id="QNRI01000002">
    <property type="protein sequence ID" value="RBP00284.1"/>
    <property type="molecule type" value="Genomic_DNA"/>
</dbReference>
<organism evidence="1 2">
    <name type="scientific">Paraliobacillus ryukyuensis</name>
    <dbReference type="NCBI Taxonomy" id="200904"/>
    <lineage>
        <taxon>Bacteria</taxon>
        <taxon>Bacillati</taxon>
        <taxon>Bacillota</taxon>
        <taxon>Bacilli</taxon>
        <taxon>Bacillales</taxon>
        <taxon>Bacillaceae</taxon>
        <taxon>Paraliobacillus</taxon>
    </lineage>
</organism>
<evidence type="ECO:0000313" key="2">
    <source>
        <dbReference type="Proteomes" id="UP000252254"/>
    </source>
</evidence>
<dbReference type="AlphaFoldDB" id="A0A366ED06"/>